<dbReference type="AlphaFoldDB" id="A0AAN6JPZ9"/>
<protein>
    <submittedName>
        <fullName evidence="1">Uncharacterized protein</fullName>
    </submittedName>
</protein>
<organism evidence="1 2">
    <name type="scientific">Tilletia horrida</name>
    <dbReference type="NCBI Taxonomy" id="155126"/>
    <lineage>
        <taxon>Eukaryota</taxon>
        <taxon>Fungi</taxon>
        <taxon>Dikarya</taxon>
        <taxon>Basidiomycota</taxon>
        <taxon>Ustilaginomycotina</taxon>
        <taxon>Exobasidiomycetes</taxon>
        <taxon>Tilletiales</taxon>
        <taxon>Tilletiaceae</taxon>
        <taxon>Tilletia</taxon>
    </lineage>
</organism>
<gene>
    <name evidence="1" type="ORF">OC846_005684</name>
</gene>
<comment type="caution">
    <text evidence="1">The sequence shown here is derived from an EMBL/GenBank/DDBJ whole genome shotgun (WGS) entry which is preliminary data.</text>
</comment>
<proteinExistence type="predicted"/>
<accession>A0AAN6JPZ9</accession>
<name>A0AAN6JPZ9_9BASI</name>
<dbReference type="Proteomes" id="UP001176517">
    <property type="component" value="Unassembled WGS sequence"/>
</dbReference>
<evidence type="ECO:0000313" key="2">
    <source>
        <dbReference type="Proteomes" id="UP001176517"/>
    </source>
</evidence>
<dbReference type="EMBL" id="JAPDMZ010000233">
    <property type="protein sequence ID" value="KAK0545394.1"/>
    <property type="molecule type" value="Genomic_DNA"/>
</dbReference>
<keyword evidence="2" id="KW-1185">Reference proteome</keyword>
<evidence type="ECO:0000313" key="1">
    <source>
        <dbReference type="EMBL" id="KAK0545394.1"/>
    </source>
</evidence>
<sequence>MESSTEPSIVPLSPSASSVCLTNPEPVMDKDKAAALAWYQRWQRLVDLHKQKIKILAEISELCKSQGPPDDFGVPLRFRDSFAHRYRGKAEYNGTSRELFISFLKMVFATEPEFFRFDEAKKDFALSLFTDREYRKFLAFDIIYPKDWLAVKMYLRML</sequence>
<reference evidence="1" key="1">
    <citation type="journal article" date="2023" name="PhytoFront">
        <title>Draft Genome Resources of Seven Strains of Tilletia horrida, Causal Agent of Kernel Smut of Rice.</title>
        <authorList>
            <person name="Khanal S."/>
            <person name="Antony Babu S."/>
            <person name="Zhou X.G."/>
        </authorList>
    </citation>
    <scope>NUCLEOTIDE SEQUENCE</scope>
    <source>
        <strain evidence="1">TX6</strain>
    </source>
</reference>